<keyword evidence="1" id="KW-0732">Signal</keyword>
<organism evidence="2 3">
    <name type="scientific">Spirochaeta isovalerica</name>
    <dbReference type="NCBI Taxonomy" id="150"/>
    <lineage>
        <taxon>Bacteria</taxon>
        <taxon>Pseudomonadati</taxon>
        <taxon>Spirochaetota</taxon>
        <taxon>Spirochaetia</taxon>
        <taxon>Spirochaetales</taxon>
        <taxon>Spirochaetaceae</taxon>
        <taxon>Spirochaeta</taxon>
    </lineage>
</organism>
<dbReference type="EMBL" id="JACHGJ010000005">
    <property type="protein sequence ID" value="MBB6481092.1"/>
    <property type="molecule type" value="Genomic_DNA"/>
</dbReference>
<feature type="chain" id="PRO_5032534039" description="LPP20 lipoprotein" evidence="1">
    <location>
        <begin position="24"/>
        <end position="193"/>
    </location>
</feature>
<name>A0A841RFF7_9SPIO</name>
<dbReference type="PROSITE" id="PS51257">
    <property type="entry name" value="PROKAR_LIPOPROTEIN"/>
    <property type="match status" value="1"/>
</dbReference>
<reference evidence="2 3" key="1">
    <citation type="submission" date="2020-08" db="EMBL/GenBank/DDBJ databases">
        <title>Genomic Encyclopedia of Type Strains, Phase IV (KMG-IV): sequencing the most valuable type-strain genomes for metagenomic binning, comparative biology and taxonomic classification.</title>
        <authorList>
            <person name="Goeker M."/>
        </authorList>
    </citation>
    <scope>NUCLEOTIDE SEQUENCE [LARGE SCALE GENOMIC DNA]</scope>
    <source>
        <strain evidence="2 3">DSM 2461</strain>
    </source>
</reference>
<proteinExistence type="predicted"/>
<gene>
    <name evidence="2" type="ORF">HNR50_002765</name>
</gene>
<evidence type="ECO:0008006" key="4">
    <source>
        <dbReference type="Google" id="ProtNLM"/>
    </source>
</evidence>
<dbReference type="AlphaFoldDB" id="A0A841RFF7"/>
<evidence type="ECO:0000256" key="1">
    <source>
        <dbReference type="SAM" id="SignalP"/>
    </source>
</evidence>
<comment type="caution">
    <text evidence="2">The sequence shown here is derived from an EMBL/GenBank/DDBJ whole genome shotgun (WGS) entry which is preliminary data.</text>
</comment>
<evidence type="ECO:0000313" key="2">
    <source>
        <dbReference type="EMBL" id="MBB6481092.1"/>
    </source>
</evidence>
<dbReference type="Proteomes" id="UP000587760">
    <property type="component" value="Unassembled WGS sequence"/>
</dbReference>
<dbReference type="Gene3D" id="3.10.28.20">
    <property type="entry name" value="Acetamidase/Formamidase-like domains"/>
    <property type="match status" value="1"/>
</dbReference>
<protein>
    <recommendedName>
        <fullName evidence="4">LPP20 lipoprotein</fullName>
    </recommendedName>
</protein>
<evidence type="ECO:0000313" key="3">
    <source>
        <dbReference type="Proteomes" id="UP000587760"/>
    </source>
</evidence>
<dbReference type="RefSeq" id="WP_184747337.1">
    <property type="nucleotide sequence ID" value="NZ_JACHGJ010000005.1"/>
</dbReference>
<accession>A0A841RFF7</accession>
<sequence>MKRTGIALSILTILMVIASCASSAPVAQVEEPPERRDLPQFFLNPPMYEDQIVGLGMAKMSSDNVSRQTAVMRARTDIAFQMDTRVEAMMTDYFQEAGSGDETQAIQFVESISKQIANIDLQNAKTVEVYAAMDGTWYAMVTYPIRQLVTEVGNLFERNETAAFAEFKADEAARRLEASLEDKPLVSTVNEEM</sequence>
<keyword evidence="3" id="KW-1185">Reference proteome</keyword>
<feature type="signal peptide" evidence="1">
    <location>
        <begin position="1"/>
        <end position="23"/>
    </location>
</feature>